<dbReference type="PANTHER" id="PTHR46093">
    <property type="entry name" value="ACYL-COA-BINDING DOMAIN-CONTAINING PROTEIN 5"/>
    <property type="match status" value="1"/>
</dbReference>
<organism evidence="5 6">
    <name type="scientific">Rhizoctonia solani</name>
    <dbReference type="NCBI Taxonomy" id="456999"/>
    <lineage>
        <taxon>Eukaryota</taxon>
        <taxon>Fungi</taxon>
        <taxon>Dikarya</taxon>
        <taxon>Basidiomycota</taxon>
        <taxon>Agaricomycotina</taxon>
        <taxon>Agaricomycetes</taxon>
        <taxon>Cantharellales</taxon>
        <taxon>Ceratobasidiaceae</taxon>
        <taxon>Rhizoctonia</taxon>
    </lineage>
</organism>
<comment type="caution">
    <text evidence="5">The sequence shown here is derived from an EMBL/GenBank/DDBJ whole genome shotgun (WGS) entry which is preliminary data.</text>
</comment>
<dbReference type="SUPFAM" id="SSF56112">
    <property type="entry name" value="Protein kinase-like (PK-like)"/>
    <property type="match status" value="1"/>
</dbReference>
<keyword evidence="1" id="KW-0880">Kelch repeat</keyword>
<dbReference type="AlphaFoldDB" id="A0A8H3CM05"/>
<evidence type="ECO:0000313" key="6">
    <source>
        <dbReference type="Proteomes" id="UP000663888"/>
    </source>
</evidence>
<name>A0A8H3CM05_9AGAM</name>
<proteinExistence type="predicted"/>
<dbReference type="InterPro" id="IPR000719">
    <property type="entry name" value="Prot_kinase_dom"/>
</dbReference>
<feature type="region of interest" description="Disordered" evidence="3">
    <location>
        <begin position="1"/>
        <end position="51"/>
    </location>
</feature>
<evidence type="ECO:0000259" key="4">
    <source>
        <dbReference type="PROSITE" id="PS50011"/>
    </source>
</evidence>
<dbReference type="EMBL" id="CAJMWX010001484">
    <property type="protein sequence ID" value="CAE6491259.1"/>
    <property type="molecule type" value="Genomic_DNA"/>
</dbReference>
<dbReference type="InterPro" id="IPR011009">
    <property type="entry name" value="Kinase-like_dom_sf"/>
</dbReference>
<dbReference type="InterPro" id="IPR015915">
    <property type="entry name" value="Kelch-typ_b-propeller"/>
</dbReference>
<evidence type="ECO:0000256" key="3">
    <source>
        <dbReference type="SAM" id="MobiDB-lite"/>
    </source>
</evidence>
<feature type="domain" description="Protein kinase" evidence="4">
    <location>
        <begin position="514"/>
        <end position="795"/>
    </location>
</feature>
<dbReference type="Pfam" id="PF24681">
    <property type="entry name" value="Kelch_KLHDC2_KLHL20_DRC7"/>
    <property type="match status" value="1"/>
</dbReference>
<dbReference type="PANTHER" id="PTHR46093:SF18">
    <property type="entry name" value="FIBRONECTIN TYPE-III DOMAIN-CONTAINING PROTEIN"/>
    <property type="match status" value="1"/>
</dbReference>
<dbReference type="PROSITE" id="PS50011">
    <property type="entry name" value="PROTEIN_KINASE_DOM"/>
    <property type="match status" value="1"/>
</dbReference>
<sequence>MDSSSTLTPAHVSPWSKHTLENTTPNYRSLDYEGPDDEASDSNESDDSEEIHTHVGLPLPRVYHSSSIVSSPSGDIFIFGGLGGQQDKNDIWAIRTSGDFGLPTKAKEDSTHMGLTARYVPTAGNAPSPRIGHRSVLADDQLIVWGGSTKKGQSYEMVDSRLYLLNITTNRWTKLDIRPAPSARAAYAACLCGSKFMVFGGKDSKGRCLSDLWSFDLRLLKRGTPNWERIKVSPGSQPLPKSMGHAMVAYENKLYVFGGKNDDSYYNPWCFDLAAGAWAELACIGVVPPQRMNHAVALVGGVVYMFGGRSKDGQDIGDTWSFEIGERMWYKLPSMELEPSIRSGHTLATIGRRVLVVGGWKDNQIMPAEDAFVHILDTDLIDYPKYEGKTKLQFTSRATWSGSTAVASTSEGYRHTEAKLLENDDQGAKNISAALKVESKIGDIGVEKSDSAIDGLVSDAPVAPSEAVGPYLAQGITVPATRDTISGTMSVSEILRYLVSHGCRDVSKVLDIAQASDYPVSNGGFGDVYCATLRNGDRVGVKCMRMQTDPTQESRKTLKHAAHELYVWSKCKHPNVIELLGVMLFRDQIAMVSPWVESGNLRRFLSQNPQADRCAMCVQICDGVDYLHKQSVVHGDLKPDNILVSKDQVPKLTDFGNSALAEYTLQFTHSSTAQVMSMRWAAPEIIEGESKATRASDIYALGMVILVGSVCDFMILGPQMCLQETITGEIPYAGVKDPAIMFKVLQKILPSRSQTHIPTGIEQADRLWVMLTRCWAHDPSERPKALEVKNLTASITPGSLTSNTS</sequence>
<feature type="compositionally biased region" description="Acidic residues" evidence="3">
    <location>
        <begin position="33"/>
        <end position="49"/>
    </location>
</feature>
<protein>
    <recommendedName>
        <fullName evidence="4">Protein kinase domain-containing protein</fullName>
    </recommendedName>
</protein>
<dbReference type="SUPFAM" id="SSF50965">
    <property type="entry name" value="Galactose oxidase, central domain"/>
    <property type="match status" value="1"/>
</dbReference>
<evidence type="ECO:0000313" key="5">
    <source>
        <dbReference type="EMBL" id="CAE6491259.1"/>
    </source>
</evidence>
<dbReference type="Pfam" id="PF00069">
    <property type="entry name" value="Pkinase"/>
    <property type="match status" value="1"/>
</dbReference>
<keyword evidence="2" id="KW-0677">Repeat</keyword>
<gene>
    <name evidence="5" type="ORF">RDB_LOCUS140135</name>
</gene>
<dbReference type="Gene3D" id="1.10.510.10">
    <property type="entry name" value="Transferase(Phosphotransferase) domain 1"/>
    <property type="match status" value="1"/>
</dbReference>
<dbReference type="SUPFAM" id="SSF117281">
    <property type="entry name" value="Kelch motif"/>
    <property type="match status" value="1"/>
</dbReference>
<accession>A0A8H3CM05</accession>
<dbReference type="GO" id="GO:0004672">
    <property type="term" value="F:protein kinase activity"/>
    <property type="evidence" value="ECO:0007669"/>
    <property type="project" value="InterPro"/>
</dbReference>
<dbReference type="SMART" id="SM00220">
    <property type="entry name" value="S_TKc"/>
    <property type="match status" value="1"/>
</dbReference>
<dbReference type="InterPro" id="IPR008271">
    <property type="entry name" value="Ser/Thr_kinase_AS"/>
</dbReference>
<evidence type="ECO:0000256" key="2">
    <source>
        <dbReference type="ARBA" id="ARBA00022737"/>
    </source>
</evidence>
<dbReference type="InterPro" id="IPR011043">
    <property type="entry name" value="Gal_Oxase/kelch_b-propeller"/>
</dbReference>
<dbReference type="PROSITE" id="PS00108">
    <property type="entry name" value="PROTEIN_KINASE_ST"/>
    <property type="match status" value="1"/>
</dbReference>
<reference evidence="5" key="1">
    <citation type="submission" date="2021-01" db="EMBL/GenBank/DDBJ databases">
        <authorList>
            <person name="Kaushik A."/>
        </authorList>
    </citation>
    <scope>NUCLEOTIDE SEQUENCE</scope>
    <source>
        <strain evidence="5">AG4-R118</strain>
    </source>
</reference>
<dbReference type="GO" id="GO:0005524">
    <property type="term" value="F:ATP binding"/>
    <property type="evidence" value="ECO:0007669"/>
    <property type="project" value="InterPro"/>
</dbReference>
<dbReference type="Gene3D" id="2.120.10.80">
    <property type="entry name" value="Kelch-type beta propeller"/>
    <property type="match status" value="2"/>
</dbReference>
<dbReference type="Proteomes" id="UP000663888">
    <property type="component" value="Unassembled WGS sequence"/>
</dbReference>
<evidence type="ECO:0000256" key="1">
    <source>
        <dbReference type="ARBA" id="ARBA00022441"/>
    </source>
</evidence>